<dbReference type="AlphaFoldDB" id="A0A1N7IHP3"/>
<evidence type="ECO:0000313" key="2">
    <source>
        <dbReference type="Proteomes" id="UP000185678"/>
    </source>
</evidence>
<reference evidence="1 2" key="1">
    <citation type="submission" date="2017-01" db="EMBL/GenBank/DDBJ databases">
        <authorList>
            <person name="Mah S.A."/>
            <person name="Swanson W.J."/>
            <person name="Moy G.W."/>
            <person name="Vacquier V.D."/>
        </authorList>
    </citation>
    <scope>NUCLEOTIDE SEQUENCE [LARGE SCALE GENOMIC DNA]</scope>
    <source>
        <strain evidence="1 2">DSM 11589</strain>
    </source>
</reference>
<sequence length="222" mass="26505">MKWITLKTTSLAVAVCCLTFLGWYNWYIRHTFSELLPTVWYGGDWVILYLPPPWRTDFEQAYQSEMNRFYDFPQGSWSNSVFRKINGRFYVKNYYRFFDDNLPYHMYQAVAACVVTAEMKRSVGLPAPPMTDCTTYEYGNRLDELIWKYCPADKVCAYKSSDDFMKYSKKRRFYDNEDYIEWFGFGVEGEARGEYTWIGRLFSLFPDVDPESQFGDFIRSME</sequence>
<accession>A0A1N7IHP3</accession>
<dbReference type="EMBL" id="FTOA01000001">
    <property type="protein sequence ID" value="SIS36562.1"/>
    <property type="molecule type" value="Genomic_DNA"/>
</dbReference>
<name>A0A1N7IHP3_9PROT</name>
<protein>
    <submittedName>
        <fullName evidence="1">Uncharacterized protein</fullName>
    </submittedName>
</protein>
<evidence type="ECO:0000313" key="1">
    <source>
        <dbReference type="EMBL" id="SIS36562.1"/>
    </source>
</evidence>
<gene>
    <name evidence="1" type="ORF">SAMN05421779_10146</name>
</gene>
<dbReference type="Proteomes" id="UP000185678">
    <property type="component" value="Unassembled WGS sequence"/>
</dbReference>
<organism evidence="1 2">
    <name type="scientific">Insolitispirillum peregrinum</name>
    <dbReference type="NCBI Taxonomy" id="80876"/>
    <lineage>
        <taxon>Bacteria</taxon>
        <taxon>Pseudomonadati</taxon>
        <taxon>Pseudomonadota</taxon>
        <taxon>Alphaproteobacteria</taxon>
        <taxon>Rhodospirillales</taxon>
        <taxon>Novispirillaceae</taxon>
        <taxon>Insolitispirillum</taxon>
    </lineage>
</organism>
<proteinExistence type="predicted"/>
<keyword evidence="2" id="KW-1185">Reference proteome</keyword>